<dbReference type="EMBL" id="JAOTPO010000011">
    <property type="protein sequence ID" value="MDE5414765.1"/>
    <property type="molecule type" value="Genomic_DNA"/>
</dbReference>
<organism evidence="1 2">
    <name type="scientific">Alkalihalobacterium chitinilyticum</name>
    <dbReference type="NCBI Taxonomy" id="2980103"/>
    <lineage>
        <taxon>Bacteria</taxon>
        <taxon>Bacillati</taxon>
        <taxon>Bacillota</taxon>
        <taxon>Bacilli</taxon>
        <taxon>Bacillales</taxon>
        <taxon>Bacillaceae</taxon>
        <taxon>Alkalihalobacterium</taxon>
    </lineage>
</organism>
<evidence type="ECO:0000313" key="1">
    <source>
        <dbReference type="EMBL" id="MDE5414765.1"/>
    </source>
</evidence>
<proteinExistence type="predicted"/>
<dbReference type="Proteomes" id="UP001148125">
    <property type="component" value="Unassembled WGS sequence"/>
</dbReference>
<accession>A0ABT5VHN1</accession>
<gene>
    <name evidence="1" type="ORF">N7Z68_15510</name>
</gene>
<reference evidence="1" key="1">
    <citation type="submission" date="2024-05" db="EMBL/GenBank/DDBJ databases">
        <title>Alkalihalobacillus sp. strain MEB203 novel alkaliphilic bacterium from Lonar Lake, India.</title>
        <authorList>
            <person name="Joshi A."/>
            <person name="Thite S."/>
            <person name="Mengade P."/>
        </authorList>
    </citation>
    <scope>NUCLEOTIDE SEQUENCE</scope>
    <source>
        <strain evidence="1">MEB 203</strain>
    </source>
</reference>
<keyword evidence="2" id="KW-1185">Reference proteome</keyword>
<evidence type="ECO:0000313" key="2">
    <source>
        <dbReference type="Proteomes" id="UP001148125"/>
    </source>
</evidence>
<comment type="caution">
    <text evidence="1">The sequence shown here is derived from an EMBL/GenBank/DDBJ whole genome shotgun (WGS) entry which is preliminary data.</text>
</comment>
<protein>
    <submittedName>
        <fullName evidence="1">Uncharacterized protein</fullName>
    </submittedName>
</protein>
<sequence length="80" mass="9385">MQHQHGLSITDFQSTQHNTTFVIFSVYDDVLGKYFQGEVKFLGGRPFGDIIHQERSPLSPECRQFVEETLLEKYNNMEFQ</sequence>
<dbReference type="RefSeq" id="WP_275119377.1">
    <property type="nucleotide sequence ID" value="NZ_JAOTPO010000011.1"/>
</dbReference>
<name>A0ABT5VHN1_9BACI</name>